<evidence type="ECO:0000313" key="4">
    <source>
        <dbReference type="EMBL" id="MFC4586810.1"/>
    </source>
</evidence>
<feature type="region of interest" description="Disordered" evidence="2">
    <location>
        <begin position="1"/>
        <end position="29"/>
    </location>
</feature>
<feature type="domain" description="Histidine kinase/HSP90-like ATPase" evidence="3">
    <location>
        <begin position="50"/>
        <end position="185"/>
    </location>
</feature>
<dbReference type="GO" id="GO:0005524">
    <property type="term" value="F:ATP binding"/>
    <property type="evidence" value="ECO:0007669"/>
    <property type="project" value="UniProtKB-KW"/>
</dbReference>
<feature type="region of interest" description="Disordered" evidence="2">
    <location>
        <begin position="131"/>
        <end position="171"/>
    </location>
</feature>
<dbReference type="InterPro" id="IPR050267">
    <property type="entry name" value="Anti-sigma-factor_SerPK"/>
</dbReference>
<dbReference type="RefSeq" id="WP_323802294.1">
    <property type="nucleotide sequence ID" value="NZ_JANZYP010000011.1"/>
</dbReference>
<keyword evidence="1" id="KW-0418">Kinase</keyword>
<keyword evidence="4" id="KW-0547">Nucleotide-binding</keyword>
<accession>A0ABV9ED42</accession>
<proteinExistence type="predicted"/>
<reference evidence="5" key="1">
    <citation type="journal article" date="2019" name="Int. J. Syst. Evol. Microbiol.">
        <title>The Global Catalogue of Microorganisms (GCM) 10K type strain sequencing project: providing services to taxonomists for standard genome sequencing and annotation.</title>
        <authorList>
            <consortium name="The Broad Institute Genomics Platform"/>
            <consortium name="The Broad Institute Genome Sequencing Center for Infectious Disease"/>
            <person name="Wu L."/>
            <person name="Ma J."/>
        </authorList>
    </citation>
    <scope>NUCLEOTIDE SEQUENCE [LARGE SCALE GENOMIC DNA]</scope>
    <source>
        <strain evidence="5">CCUG 49560</strain>
    </source>
</reference>
<evidence type="ECO:0000259" key="3">
    <source>
        <dbReference type="Pfam" id="PF13581"/>
    </source>
</evidence>
<gene>
    <name evidence="4" type="ORF">ACFO8L_12035</name>
</gene>
<dbReference type="Gene3D" id="3.30.565.10">
    <property type="entry name" value="Histidine kinase-like ATPase, C-terminal domain"/>
    <property type="match status" value="1"/>
</dbReference>
<organism evidence="4 5">
    <name type="scientific">Sphaerisporangium corydalis</name>
    <dbReference type="NCBI Taxonomy" id="1441875"/>
    <lineage>
        <taxon>Bacteria</taxon>
        <taxon>Bacillati</taxon>
        <taxon>Actinomycetota</taxon>
        <taxon>Actinomycetes</taxon>
        <taxon>Streptosporangiales</taxon>
        <taxon>Streptosporangiaceae</taxon>
        <taxon>Sphaerisporangium</taxon>
    </lineage>
</organism>
<protein>
    <submittedName>
        <fullName evidence="4">ATP-binding protein</fullName>
    </submittedName>
</protein>
<sequence>MTADPSTLPVPDPQALSGPDSCPRPGSGGGALFGLAPPRLEGLVWRRVFTGTLDQVPQARRFVRFLLKDIACVDVAELVVSELAGNALCHTRSGHPGGWFMVEVVLGAGNGRGDGPADVLITVHDCGGGGIPRLAGPSRTAAEGEDQGGREGEYEDESQGEDQDQGEYEEGGRGLVVVAGVARRTGFQGAAMTGHRVWALLADDTG</sequence>
<feature type="compositionally biased region" description="Acidic residues" evidence="2">
    <location>
        <begin position="153"/>
        <end position="169"/>
    </location>
</feature>
<dbReference type="InterPro" id="IPR036890">
    <property type="entry name" value="HATPase_C_sf"/>
</dbReference>
<dbReference type="EMBL" id="JBHSFN010000006">
    <property type="protein sequence ID" value="MFC4586810.1"/>
    <property type="molecule type" value="Genomic_DNA"/>
</dbReference>
<dbReference type="InterPro" id="IPR003594">
    <property type="entry name" value="HATPase_dom"/>
</dbReference>
<keyword evidence="1" id="KW-0808">Transferase</keyword>
<comment type="caution">
    <text evidence="4">The sequence shown here is derived from an EMBL/GenBank/DDBJ whole genome shotgun (WGS) entry which is preliminary data.</text>
</comment>
<keyword evidence="5" id="KW-1185">Reference proteome</keyword>
<name>A0ABV9ED42_9ACTN</name>
<dbReference type="Pfam" id="PF13581">
    <property type="entry name" value="HATPase_c_2"/>
    <property type="match status" value="1"/>
</dbReference>
<keyword evidence="4" id="KW-0067">ATP-binding</keyword>
<dbReference type="PANTHER" id="PTHR35526:SF3">
    <property type="entry name" value="ANTI-SIGMA-F FACTOR RSBW"/>
    <property type="match status" value="1"/>
</dbReference>
<evidence type="ECO:0000256" key="2">
    <source>
        <dbReference type="SAM" id="MobiDB-lite"/>
    </source>
</evidence>
<evidence type="ECO:0000256" key="1">
    <source>
        <dbReference type="ARBA" id="ARBA00022527"/>
    </source>
</evidence>
<keyword evidence="1" id="KW-0723">Serine/threonine-protein kinase</keyword>
<evidence type="ECO:0000313" key="5">
    <source>
        <dbReference type="Proteomes" id="UP001595891"/>
    </source>
</evidence>
<dbReference type="Proteomes" id="UP001595891">
    <property type="component" value="Unassembled WGS sequence"/>
</dbReference>
<dbReference type="PANTHER" id="PTHR35526">
    <property type="entry name" value="ANTI-SIGMA-F FACTOR RSBW-RELATED"/>
    <property type="match status" value="1"/>
</dbReference>